<keyword evidence="5" id="KW-1185">Reference proteome</keyword>
<evidence type="ECO:0000313" key="4">
    <source>
        <dbReference type="EMBL" id="OJJ76458.1"/>
    </source>
</evidence>
<dbReference type="Proteomes" id="UP000184499">
    <property type="component" value="Unassembled WGS sequence"/>
</dbReference>
<comment type="similarity">
    <text evidence="1">Belongs to the ACBP family.</text>
</comment>
<dbReference type="OMA" id="MEKPGMF"/>
<name>A0A1L9UXQ8_ASPBC</name>
<dbReference type="InterPro" id="IPR035984">
    <property type="entry name" value="Acyl-CoA-binding_sf"/>
</dbReference>
<dbReference type="GeneID" id="93576517"/>
<dbReference type="STRING" id="767769.A0A1L9UXQ8"/>
<dbReference type="Pfam" id="PF00887">
    <property type="entry name" value="ACBP"/>
    <property type="match status" value="1"/>
</dbReference>
<proteinExistence type="inferred from homology"/>
<reference evidence="5" key="1">
    <citation type="journal article" date="2017" name="Genome Biol.">
        <title>Comparative genomics reveals high biological diversity and specific adaptations in the industrially and medically important fungal genus Aspergillus.</title>
        <authorList>
            <person name="de Vries R.P."/>
            <person name="Riley R."/>
            <person name="Wiebenga A."/>
            <person name="Aguilar-Osorio G."/>
            <person name="Amillis S."/>
            <person name="Uchima C.A."/>
            <person name="Anderluh G."/>
            <person name="Asadollahi M."/>
            <person name="Askin M."/>
            <person name="Barry K."/>
            <person name="Battaglia E."/>
            <person name="Bayram O."/>
            <person name="Benocci T."/>
            <person name="Braus-Stromeyer S.A."/>
            <person name="Caldana C."/>
            <person name="Canovas D."/>
            <person name="Cerqueira G.C."/>
            <person name="Chen F."/>
            <person name="Chen W."/>
            <person name="Choi C."/>
            <person name="Clum A."/>
            <person name="Dos Santos R.A."/>
            <person name="Damasio A.R."/>
            <person name="Diallinas G."/>
            <person name="Emri T."/>
            <person name="Fekete E."/>
            <person name="Flipphi M."/>
            <person name="Freyberg S."/>
            <person name="Gallo A."/>
            <person name="Gournas C."/>
            <person name="Habgood R."/>
            <person name="Hainaut M."/>
            <person name="Harispe M.L."/>
            <person name="Henrissat B."/>
            <person name="Hilden K.S."/>
            <person name="Hope R."/>
            <person name="Hossain A."/>
            <person name="Karabika E."/>
            <person name="Karaffa L."/>
            <person name="Karanyi Z."/>
            <person name="Krasevec N."/>
            <person name="Kuo A."/>
            <person name="Kusch H."/>
            <person name="LaButti K."/>
            <person name="Lagendijk E.L."/>
            <person name="Lapidus A."/>
            <person name="Levasseur A."/>
            <person name="Lindquist E."/>
            <person name="Lipzen A."/>
            <person name="Logrieco A.F."/>
            <person name="MacCabe A."/>
            <person name="Maekelae M.R."/>
            <person name="Malavazi I."/>
            <person name="Melin P."/>
            <person name="Meyer V."/>
            <person name="Mielnichuk N."/>
            <person name="Miskei M."/>
            <person name="Molnar A.P."/>
            <person name="Mule G."/>
            <person name="Ngan C.Y."/>
            <person name="Orejas M."/>
            <person name="Orosz E."/>
            <person name="Ouedraogo J.P."/>
            <person name="Overkamp K.M."/>
            <person name="Park H.-S."/>
            <person name="Perrone G."/>
            <person name="Piumi F."/>
            <person name="Punt P.J."/>
            <person name="Ram A.F."/>
            <person name="Ramon A."/>
            <person name="Rauscher S."/>
            <person name="Record E."/>
            <person name="Riano-Pachon D.M."/>
            <person name="Robert V."/>
            <person name="Roehrig J."/>
            <person name="Ruller R."/>
            <person name="Salamov A."/>
            <person name="Salih N.S."/>
            <person name="Samson R.A."/>
            <person name="Sandor E."/>
            <person name="Sanguinetti M."/>
            <person name="Schuetze T."/>
            <person name="Sepcic K."/>
            <person name="Shelest E."/>
            <person name="Sherlock G."/>
            <person name="Sophianopoulou V."/>
            <person name="Squina F.M."/>
            <person name="Sun H."/>
            <person name="Susca A."/>
            <person name="Todd R.B."/>
            <person name="Tsang A."/>
            <person name="Unkles S.E."/>
            <person name="van de Wiele N."/>
            <person name="van Rossen-Uffink D."/>
            <person name="Oliveira J.V."/>
            <person name="Vesth T.C."/>
            <person name="Visser J."/>
            <person name="Yu J.-H."/>
            <person name="Zhou M."/>
            <person name="Andersen M.R."/>
            <person name="Archer D.B."/>
            <person name="Baker S.E."/>
            <person name="Benoit I."/>
            <person name="Brakhage A.A."/>
            <person name="Braus G.H."/>
            <person name="Fischer R."/>
            <person name="Frisvad J.C."/>
            <person name="Goldman G.H."/>
            <person name="Houbraken J."/>
            <person name="Oakley B."/>
            <person name="Pocsi I."/>
            <person name="Scazzocchio C."/>
            <person name="Seiboth B."/>
            <person name="vanKuyk P.A."/>
            <person name="Wortman J."/>
            <person name="Dyer P.S."/>
            <person name="Grigoriev I.V."/>
        </authorList>
    </citation>
    <scope>NUCLEOTIDE SEQUENCE [LARGE SCALE GENOMIC DNA]</scope>
    <source>
        <strain evidence="5">CBS 101740 / IMI 381727 / IBT 21946</strain>
    </source>
</reference>
<dbReference type="SUPFAM" id="SSF47027">
    <property type="entry name" value="Acyl-CoA binding protein"/>
    <property type="match status" value="1"/>
</dbReference>
<dbReference type="PANTHER" id="PTHR23310:SF62">
    <property type="entry name" value="ACYL-COA BINDING PROTEIN 1, ISOFORM A"/>
    <property type="match status" value="1"/>
</dbReference>
<evidence type="ECO:0000313" key="5">
    <source>
        <dbReference type="Proteomes" id="UP000184499"/>
    </source>
</evidence>
<feature type="domain" description="ACB" evidence="3">
    <location>
        <begin position="59"/>
        <end position="142"/>
    </location>
</feature>
<dbReference type="Gene3D" id="1.20.80.10">
    <property type="match status" value="1"/>
</dbReference>
<dbReference type="PANTHER" id="PTHR23310">
    <property type="entry name" value="ACYL-COA-BINDING PROTEIN, ACBP"/>
    <property type="match status" value="1"/>
</dbReference>
<dbReference type="InterPro" id="IPR014352">
    <property type="entry name" value="FERM/acyl-CoA-bd_prot_sf"/>
</dbReference>
<dbReference type="RefSeq" id="XP_067483705.1">
    <property type="nucleotide sequence ID" value="XM_067624029.1"/>
</dbReference>
<keyword evidence="2" id="KW-0446">Lipid-binding</keyword>
<gene>
    <name evidence="4" type="ORF">ASPBRDRAFT_38921</name>
</gene>
<dbReference type="VEuPathDB" id="FungiDB:ASPBRDRAFT_38921"/>
<dbReference type="EMBL" id="KV878680">
    <property type="protein sequence ID" value="OJJ76458.1"/>
    <property type="molecule type" value="Genomic_DNA"/>
</dbReference>
<dbReference type="InterPro" id="IPR000582">
    <property type="entry name" value="Acyl-CoA-binding_protein"/>
</dbReference>
<dbReference type="PRINTS" id="PR00689">
    <property type="entry name" value="ACOABINDINGP"/>
</dbReference>
<evidence type="ECO:0000256" key="2">
    <source>
        <dbReference type="ARBA" id="ARBA00023121"/>
    </source>
</evidence>
<dbReference type="GO" id="GO:0000062">
    <property type="term" value="F:fatty-acyl-CoA binding"/>
    <property type="evidence" value="ECO:0007669"/>
    <property type="project" value="InterPro"/>
</dbReference>
<sequence length="144" mass="15847">MSVTNVTDALSASIKKEKYTADVQAAAAKVDFSAFSDAIKAVLEGDDTATVEGEQAAALKNAFEFAVVLVKMLKSEPDNDDKLELYKYFKRSRNETPAQPGMFDLAGKYKYNAWKEISHISEAKAQALYIKQVDTLIGKIGTRE</sequence>
<dbReference type="GO" id="GO:0006631">
    <property type="term" value="P:fatty acid metabolic process"/>
    <property type="evidence" value="ECO:0007669"/>
    <property type="project" value="TreeGrafter"/>
</dbReference>
<evidence type="ECO:0000259" key="3">
    <source>
        <dbReference type="PROSITE" id="PS51228"/>
    </source>
</evidence>
<protein>
    <recommendedName>
        <fullName evidence="3">ACB domain-containing protein</fullName>
    </recommendedName>
</protein>
<dbReference type="AlphaFoldDB" id="A0A1L9UXQ8"/>
<dbReference type="PROSITE" id="PS51228">
    <property type="entry name" value="ACB_2"/>
    <property type="match status" value="1"/>
</dbReference>
<dbReference type="OrthoDB" id="346910at2759"/>
<organism evidence="4 5">
    <name type="scientific">Aspergillus brasiliensis (strain CBS 101740 / IMI 381727 / IBT 21946)</name>
    <dbReference type="NCBI Taxonomy" id="767769"/>
    <lineage>
        <taxon>Eukaryota</taxon>
        <taxon>Fungi</taxon>
        <taxon>Dikarya</taxon>
        <taxon>Ascomycota</taxon>
        <taxon>Pezizomycotina</taxon>
        <taxon>Eurotiomycetes</taxon>
        <taxon>Eurotiomycetidae</taxon>
        <taxon>Eurotiales</taxon>
        <taxon>Aspergillaceae</taxon>
        <taxon>Aspergillus</taxon>
        <taxon>Aspergillus subgen. Circumdati</taxon>
    </lineage>
</organism>
<evidence type="ECO:0000256" key="1">
    <source>
        <dbReference type="ARBA" id="ARBA00005567"/>
    </source>
</evidence>
<accession>A0A1L9UXQ8</accession>